<sequence length="465" mass="52221">MKKIVLPVALLAMLAACKSNDTKKENEQGDKKLLSIITLDPGHFHAALVQKEMYPDVDSNVYVYAPAGEDLDLHLKRIEAFNTRAANPTHWKENVYTGADFFQKMIQEKKGNLVVMSGNNQKKAEYVLNTIDAGMNVLADKPMAIDQPGFELIKNAFAKAAEKKVLLYDIMTERFEINSTLQRELAQMQKVFGTQEKGTPDNPGVTKSSVHFLYKSVSGAVLQRPAWFFDVTQQGEGIADVSTHLVDLAQIECFPGQALDYQKDVELVSAKHWTTPLTLSQFTEITKQPAFPDYLKQNVTKDTILNTYFNGSFQYKLRGINIKITATWDYKAPAGSGDTYYSALRGTRANLTIRQGLEENYKPTLYIEPVKSNDASFEKDLTDAMATLQAKYPGVSIKKTAKGWQAVVPEKYNTGHEAHFGQVMQHYLQFLKEKKLPAWEVPNMITKYFTTTAALELAKKSATKK</sequence>
<dbReference type="Gene3D" id="3.40.50.720">
    <property type="entry name" value="NAD(P)-binding Rossmann-like Domain"/>
    <property type="match status" value="1"/>
</dbReference>
<dbReference type="KEGG" id="nso:NIASO_11490"/>
<dbReference type="EMBL" id="CP007035">
    <property type="protein sequence ID" value="AHF15606.1"/>
    <property type="molecule type" value="Genomic_DNA"/>
</dbReference>
<organism evidence="2 3">
    <name type="scientific">Niabella soli DSM 19437</name>
    <dbReference type="NCBI Taxonomy" id="929713"/>
    <lineage>
        <taxon>Bacteria</taxon>
        <taxon>Pseudomonadati</taxon>
        <taxon>Bacteroidota</taxon>
        <taxon>Chitinophagia</taxon>
        <taxon>Chitinophagales</taxon>
        <taxon>Chitinophagaceae</taxon>
        <taxon>Niabella</taxon>
    </lineage>
</organism>
<dbReference type="OrthoDB" id="9785257at2"/>
<protein>
    <submittedName>
        <fullName evidence="2">Oxidoreductase</fullName>
    </submittedName>
</protein>
<dbReference type="PROSITE" id="PS51257">
    <property type="entry name" value="PROKAR_LIPOPROTEIN"/>
    <property type="match status" value="1"/>
</dbReference>
<keyword evidence="3" id="KW-1185">Reference proteome</keyword>
<reference evidence="2 3" key="1">
    <citation type="submission" date="2013-12" db="EMBL/GenBank/DDBJ databases">
        <authorList>
            <consortium name="DOE Joint Genome Institute"/>
            <person name="Eisen J."/>
            <person name="Huntemann M."/>
            <person name="Han J."/>
            <person name="Chen A."/>
            <person name="Kyrpides N."/>
            <person name="Mavromatis K."/>
            <person name="Markowitz V."/>
            <person name="Palaniappan K."/>
            <person name="Ivanova N."/>
            <person name="Schaumberg A."/>
            <person name="Pati A."/>
            <person name="Liolios K."/>
            <person name="Nordberg H.P."/>
            <person name="Cantor M.N."/>
            <person name="Hua S.X."/>
            <person name="Woyke T."/>
        </authorList>
    </citation>
    <scope>NUCLEOTIDE SEQUENCE [LARGE SCALE GENOMIC DNA]</scope>
    <source>
        <strain evidence="3">DSM 19437</strain>
    </source>
</reference>
<feature type="domain" description="Putative oxidoreductase C-terminal" evidence="1">
    <location>
        <begin position="181"/>
        <end position="459"/>
    </location>
</feature>
<dbReference type="InterPro" id="IPR032459">
    <property type="entry name" value="Oxidoreduct_C"/>
</dbReference>
<name>W0F2P7_9BACT</name>
<dbReference type="eggNOG" id="COG0673">
    <property type="taxonomic scope" value="Bacteria"/>
</dbReference>
<evidence type="ECO:0000313" key="3">
    <source>
        <dbReference type="Proteomes" id="UP000003586"/>
    </source>
</evidence>
<dbReference type="HOGENOM" id="CLU_584919_0_0_10"/>
<dbReference type="InterPro" id="IPR036291">
    <property type="entry name" value="NAD(P)-bd_dom_sf"/>
</dbReference>
<proteinExistence type="predicted"/>
<dbReference type="STRING" id="929713.NIASO_11490"/>
<dbReference type="Pfam" id="PF16490">
    <property type="entry name" value="Oxidoreduct_C"/>
    <property type="match status" value="1"/>
</dbReference>
<evidence type="ECO:0000313" key="2">
    <source>
        <dbReference type="EMBL" id="AHF15606.1"/>
    </source>
</evidence>
<gene>
    <name evidence="2" type="ORF">NIASO_11490</name>
</gene>
<accession>W0F2P7</accession>
<dbReference type="AlphaFoldDB" id="W0F2P7"/>
<dbReference type="SUPFAM" id="SSF51735">
    <property type="entry name" value="NAD(P)-binding Rossmann-fold domains"/>
    <property type="match status" value="1"/>
</dbReference>
<dbReference type="Proteomes" id="UP000003586">
    <property type="component" value="Chromosome"/>
</dbReference>
<evidence type="ECO:0000259" key="1">
    <source>
        <dbReference type="Pfam" id="PF16490"/>
    </source>
</evidence>
<dbReference type="RefSeq" id="WP_008585655.1">
    <property type="nucleotide sequence ID" value="NZ_CP007035.1"/>
</dbReference>